<dbReference type="RefSeq" id="WP_279450122.1">
    <property type="nucleotide sequence ID" value="NZ_CP122379.1"/>
</dbReference>
<accession>A0ABY8L128</accession>
<proteinExistence type="predicted"/>
<organism evidence="2 3">
    <name type="scientific">Aequorivita marisscotiae</name>
    <dbReference type="NCBI Taxonomy" id="3040348"/>
    <lineage>
        <taxon>Bacteria</taxon>
        <taxon>Pseudomonadati</taxon>
        <taxon>Bacteroidota</taxon>
        <taxon>Flavobacteriia</taxon>
        <taxon>Flavobacteriales</taxon>
        <taxon>Flavobacteriaceae</taxon>
        <taxon>Aequorivita</taxon>
    </lineage>
</organism>
<gene>
    <name evidence="2" type="ORF">QCQ61_07335</name>
</gene>
<sequence>MDFQSPEYSLKAHKTSNFLKPRLGAALLFCLVVVCPFYSCLVRWLGGSFAKLGFGLCLCGFANVPPNALAKY</sequence>
<evidence type="ECO:0000256" key="1">
    <source>
        <dbReference type="SAM" id="Phobius"/>
    </source>
</evidence>
<keyword evidence="1" id="KW-0812">Transmembrane</keyword>
<protein>
    <submittedName>
        <fullName evidence="2">Uncharacterized protein</fullName>
    </submittedName>
</protein>
<feature type="transmembrane region" description="Helical" evidence="1">
    <location>
        <begin position="23"/>
        <end position="46"/>
    </location>
</feature>
<dbReference type="Proteomes" id="UP001238523">
    <property type="component" value="Chromosome"/>
</dbReference>
<dbReference type="EMBL" id="CP122379">
    <property type="protein sequence ID" value="WGF93995.1"/>
    <property type="molecule type" value="Genomic_DNA"/>
</dbReference>
<name>A0ABY8L128_9FLAO</name>
<reference evidence="2 3" key="1">
    <citation type="submission" date="2023-04" db="EMBL/GenBank/DDBJ databases">
        <title>Taxonomic identification of the Arctic strain Aequorivita sp. nov. and transcriptomic analysis in response to temperature stress.</title>
        <authorList>
            <person name="Liu W."/>
            <person name="Cong B."/>
            <person name="Lin J."/>
        </authorList>
    </citation>
    <scope>NUCLEOTIDE SEQUENCE [LARGE SCALE GENOMIC DNA]</scope>
    <source>
        <strain evidence="2 3">Ant34-E75</strain>
    </source>
</reference>
<evidence type="ECO:0000313" key="3">
    <source>
        <dbReference type="Proteomes" id="UP001238523"/>
    </source>
</evidence>
<evidence type="ECO:0000313" key="2">
    <source>
        <dbReference type="EMBL" id="WGF93995.1"/>
    </source>
</evidence>
<keyword evidence="1" id="KW-0472">Membrane</keyword>
<keyword evidence="3" id="KW-1185">Reference proteome</keyword>
<keyword evidence="1" id="KW-1133">Transmembrane helix</keyword>